<dbReference type="Gene3D" id="3.40.630.10">
    <property type="entry name" value="Zn peptidases"/>
    <property type="match status" value="1"/>
</dbReference>
<dbReference type="KEGG" id="cfer:D4Z93_10210"/>
<gene>
    <name evidence="9 13" type="primary">pepT</name>
    <name evidence="13" type="ORF">D4Z93_10210</name>
</gene>
<comment type="catalytic activity">
    <reaction evidence="1 9">
        <text>Release of the N-terminal residue from a tripeptide.</text>
        <dbReference type="EC" id="3.4.11.4"/>
    </reaction>
</comment>
<dbReference type="OrthoDB" id="9804934at2"/>
<feature type="active site" evidence="9 10">
    <location>
        <position position="80"/>
    </location>
</feature>
<dbReference type="InterPro" id="IPR010161">
    <property type="entry name" value="Peptidase_M20B"/>
</dbReference>
<keyword evidence="5 9" id="KW-0479">Metal-binding</keyword>
<feature type="binding site" evidence="9 11">
    <location>
        <position position="198"/>
    </location>
    <ligand>
        <name>Zn(2+)</name>
        <dbReference type="ChEBI" id="CHEBI:29105"/>
        <label>1</label>
    </ligand>
</feature>
<name>A0A386H5D8_9CLOT</name>
<evidence type="ECO:0000256" key="9">
    <source>
        <dbReference type="HAMAP-Rule" id="MF_00550"/>
    </source>
</evidence>
<keyword evidence="6 9" id="KW-0378">Hydrolase</keyword>
<sequence>MSNVVKRFVRYVKYDTRSDESSKTIPTTKGQIELASEICRELKDIGMEDVCMDQNGYIMATLPANITKDVPVVGFIAHIDTHPQVSGANVNPKFVEAYNGEDILLNESENIILSPKKFSELKNYIGQTLITTDGTTLLGADDKAGIAEIITAMEYLIKNPRIKHGPIRVAFTTDEEIGKIGEYFDVEKFNADLAYTVDGESIGDLKYENFNAASAKIIIKGRNAQTGEAKGKMVNSLRIASEIMSMFPENETPESTEGLDGFYHPASINGKVERTEISYLIRDFDNYNFEKRKNFICDLVKRVNGKYGRGTAKLYITEQYRNMKEKIEPEKYIVDIAVEAIKEVNLFPDVTPLRGGTDGAKLSYMGLPTPNIFTGAHNIHSKYEYISTYCMEKSVEVILKIIDLFAEI</sequence>
<evidence type="ECO:0000256" key="2">
    <source>
        <dbReference type="ARBA" id="ARBA00009692"/>
    </source>
</evidence>
<dbReference type="SUPFAM" id="SSF53187">
    <property type="entry name" value="Zn-dependent exopeptidases"/>
    <property type="match status" value="1"/>
</dbReference>
<dbReference type="GO" id="GO:0008237">
    <property type="term" value="F:metallopeptidase activity"/>
    <property type="evidence" value="ECO:0007669"/>
    <property type="project" value="UniProtKB-KW"/>
</dbReference>
<dbReference type="InterPro" id="IPR011650">
    <property type="entry name" value="Peptidase_M20_dimer"/>
</dbReference>
<comment type="function">
    <text evidence="9">Cleaves the N-terminal amino acid of tripeptides.</text>
</comment>
<comment type="subcellular location">
    <subcellularLocation>
        <location evidence="9">Cytoplasm</location>
    </subcellularLocation>
</comment>
<reference evidence="13 14" key="1">
    <citation type="journal article" date="2019" name="Int. J. Syst. Evol. Microbiol.">
        <title>Clostridium fermenticellae sp. nov., isolated from the mud in a fermentation cellar for the production of the Chinese liquor, baijiu.</title>
        <authorList>
            <person name="Xu P.X."/>
            <person name="Chai L.J."/>
            <person name="Qiu T."/>
            <person name="Zhang X.J."/>
            <person name="Lu Z.M."/>
            <person name="Xiao C."/>
            <person name="Wang S.T."/>
            <person name="Shen C.H."/>
            <person name="Shi J.S."/>
            <person name="Xu Z.H."/>
        </authorList>
    </citation>
    <scope>NUCLEOTIDE SEQUENCE [LARGE SCALE GENOMIC DNA]</scope>
    <source>
        <strain evidence="13 14">JN500901</strain>
    </source>
</reference>
<comment type="similarity">
    <text evidence="2 9">Belongs to the peptidase M20B family.</text>
</comment>
<dbReference type="NCBIfam" id="NF003976">
    <property type="entry name" value="PRK05469.1"/>
    <property type="match status" value="1"/>
</dbReference>
<keyword evidence="4 9" id="KW-0645">Protease</keyword>
<keyword evidence="8 9" id="KW-0482">Metalloprotease</keyword>
<evidence type="ECO:0000313" key="13">
    <source>
        <dbReference type="EMBL" id="AYD40876.1"/>
    </source>
</evidence>
<dbReference type="RefSeq" id="WP_119973257.1">
    <property type="nucleotide sequence ID" value="NZ_CP032416.1"/>
</dbReference>
<dbReference type="GO" id="GO:0045148">
    <property type="term" value="F:tripeptide aminopeptidase activity"/>
    <property type="evidence" value="ECO:0007669"/>
    <property type="project" value="UniProtKB-UniRule"/>
</dbReference>
<evidence type="ECO:0000256" key="6">
    <source>
        <dbReference type="ARBA" id="ARBA00022801"/>
    </source>
</evidence>
<dbReference type="PANTHER" id="PTHR42994:SF1">
    <property type="entry name" value="PEPTIDASE T"/>
    <property type="match status" value="1"/>
</dbReference>
<organism evidence="13 14">
    <name type="scientific">Clostridium fermenticellae</name>
    <dbReference type="NCBI Taxonomy" id="2068654"/>
    <lineage>
        <taxon>Bacteria</taxon>
        <taxon>Bacillati</taxon>
        <taxon>Bacillota</taxon>
        <taxon>Clostridia</taxon>
        <taxon>Eubacteriales</taxon>
        <taxon>Clostridiaceae</taxon>
        <taxon>Clostridium</taxon>
    </lineage>
</organism>
<dbReference type="NCBIfam" id="NF009920">
    <property type="entry name" value="PRK13381.1"/>
    <property type="match status" value="1"/>
</dbReference>
<evidence type="ECO:0000256" key="3">
    <source>
        <dbReference type="ARBA" id="ARBA00022438"/>
    </source>
</evidence>
<dbReference type="GO" id="GO:0005829">
    <property type="term" value="C:cytosol"/>
    <property type="evidence" value="ECO:0007669"/>
    <property type="project" value="TreeGrafter"/>
</dbReference>
<dbReference type="EC" id="3.4.11.4" evidence="9"/>
<comment type="cofactor">
    <cofactor evidence="9 11">
        <name>Zn(2+)</name>
        <dbReference type="ChEBI" id="CHEBI:29105"/>
    </cofactor>
    <text evidence="9 11">Binds 2 Zn(2+) ions per subunit.</text>
</comment>
<dbReference type="HAMAP" id="MF_00550">
    <property type="entry name" value="Aminopeptidase_M20"/>
    <property type="match status" value="1"/>
</dbReference>
<feature type="binding site" evidence="9 11">
    <location>
        <position position="141"/>
    </location>
    <ligand>
        <name>Zn(2+)</name>
        <dbReference type="ChEBI" id="CHEBI:29105"/>
        <label>2</label>
    </ligand>
</feature>
<feature type="binding site" evidence="9 11">
    <location>
        <position position="380"/>
    </location>
    <ligand>
        <name>Zn(2+)</name>
        <dbReference type="ChEBI" id="CHEBI:29105"/>
        <label>2</label>
    </ligand>
</feature>
<evidence type="ECO:0000313" key="14">
    <source>
        <dbReference type="Proteomes" id="UP000266301"/>
    </source>
</evidence>
<keyword evidence="3 9" id="KW-0031">Aminopeptidase</keyword>
<dbReference type="Pfam" id="PF01546">
    <property type="entry name" value="Peptidase_M20"/>
    <property type="match status" value="1"/>
</dbReference>
<dbReference type="SUPFAM" id="SSF55031">
    <property type="entry name" value="Bacterial exopeptidase dimerisation domain"/>
    <property type="match status" value="1"/>
</dbReference>
<evidence type="ECO:0000259" key="12">
    <source>
        <dbReference type="Pfam" id="PF07687"/>
    </source>
</evidence>
<feature type="binding site" evidence="9 11">
    <location>
        <position position="176"/>
    </location>
    <ligand>
        <name>Zn(2+)</name>
        <dbReference type="ChEBI" id="CHEBI:29105"/>
        <label>2</label>
    </ligand>
</feature>
<dbReference type="PIRSF" id="PIRSF037215">
    <property type="entry name" value="Peptidase_M20B"/>
    <property type="match status" value="1"/>
</dbReference>
<evidence type="ECO:0000256" key="5">
    <source>
        <dbReference type="ARBA" id="ARBA00022723"/>
    </source>
</evidence>
<keyword evidence="9" id="KW-0963">Cytoplasm</keyword>
<protein>
    <recommendedName>
        <fullName evidence="9">Peptidase T</fullName>
        <ecNumber evidence="9">3.4.11.4</ecNumber>
    </recommendedName>
    <alternativeName>
        <fullName evidence="9">Aminotripeptidase</fullName>
        <shortName evidence="9">Tripeptidase</shortName>
    </alternativeName>
    <alternativeName>
        <fullName evidence="9">Tripeptide aminopeptidase</fullName>
    </alternativeName>
</protein>
<evidence type="ECO:0000256" key="1">
    <source>
        <dbReference type="ARBA" id="ARBA00000870"/>
    </source>
</evidence>
<dbReference type="AlphaFoldDB" id="A0A386H5D8"/>
<keyword evidence="7 9" id="KW-0862">Zinc</keyword>
<dbReference type="GO" id="GO:0008270">
    <property type="term" value="F:zinc ion binding"/>
    <property type="evidence" value="ECO:0007669"/>
    <property type="project" value="UniProtKB-UniRule"/>
</dbReference>
<feature type="binding site" evidence="9 11">
    <location>
        <position position="78"/>
    </location>
    <ligand>
        <name>Zn(2+)</name>
        <dbReference type="ChEBI" id="CHEBI:29105"/>
        <label>1</label>
    </ligand>
</feature>
<dbReference type="Proteomes" id="UP000266301">
    <property type="component" value="Chromosome"/>
</dbReference>
<dbReference type="NCBIfam" id="TIGR01882">
    <property type="entry name" value="peptidase-T"/>
    <property type="match status" value="1"/>
</dbReference>
<feature type="domain" description="Peptidase M20 dimerisation" evidence="12">
    <location>
        <begin position="207"/>
        <end position="306"/>
    </location>
</feature>
<dbReference type="Pfam" id="PF07687">
    <property type="entry name" value="M20_dimer"/>
    <property type="match status" value="1"/>
</dbReference>
<dbReference type="PROSITE" id="PS00759">
    <property type="entry name" value="ARGE_DAPE_CPG2_2"/>
    <property type="match status" value="1"/>
</dbReference>
<keyword evidence="14" id="KW-1185">Reference proteome</keyword>
<dbReference type="PANTHER" id="PTHR42994">
    <property type="entry name" value="PEPTIDASE T"/>
    <property type="match status" value="1"/>
</dbReference>
<dbReference type="InterPro" id="IPR036264">
    <property type="entry name" value="Bact_exopeptidase_dim_dom"/>
</dbReference>
<evidence type="ECO:0000256" key="10">
    <source>
        <dbReference type="PIRSR" id="PIRSR037215-1"/>
    </source>
</evidence>
<feature type="binding site" evidence="9 11">
    <location>
        <position position="141"/>
    </location>
    <ligand>
        <name>Zn(2+)</name>
        <dbReference type="ChEBI" id="CHEBI:29105"/>
        <label>1</label>
    </ligand>
</feature>
<dbReference type="EMBL" id="CP032416">
    <property type="protein sequence ID" value="AYD40876.1"/>
    <property type="molecule type" value="Genomic_DNA"/>
</dbReference>
<dbReference type="InterPro" id="IPR002933">
    <property type="entry name" value="Peptidase_M20"/>
</dbReference>
<evidence type="ECO:0000256" key="7">
    <source>
        <dbReference type="ARBA" id="ARBA00022833"/>
    </source>
</evidence>
<evidence type="ECO:0000256" key="4">
    <source>
        <dbReference type="ARBA" id="ARBA00022670"/>
    </source>
</evidence>
<proteinExistence type="inferred from homology"/>
<feature type="active site" description="Proton acceptor" evidence="9 10">
    <location>
        <position position="175"/>
    </location>
</feature>
<accession>A0A386H5D8</accession>
<dbReference type="CDD" id="cd03892">
    <property type="entry name" value="M20_peptT"/>
    <property type="match status" value="1"/>
</dbReference>
<dbReference type="GO" id="GO:0043171">
    <property type="term" value="P:peptide catabolic process"/>
    <property type="evidence" value="ECO:0007669"/>
    <property type="project" value="UniProtKB-UniRule"/>
</dbReference>
<evidence type="ECO:0000256" key="11">
    <source>
        <dbReference type="PIRSR" id="PIRSR037215-2"/>
    </source>
</evidence>
<dbReference type="InterPro" id="IPR001261">
    <property type="entry name" value="ArgE/DapE_CS"/>
</dbReference>
<evidence type="ECO:0000256" key="8">
    <source>
        <dbReference type="ARBA" id="ARBA00023049"/>
    </source>
</evidence>
<dbReference type="GO" id="GO:0006508">
    <property type="term" value="P:proteolysis"/>
    <property type="evidence" value="ECO:0007669"/>
    <property type="project" value="UniProtKB-UniRule"/>
</dbReference>
<dbReference type="Gene3D" id="3.30.70.360">
    <property type="match status" value="1"/>
</dbReference>